<evidence type="ECO:0000256" key="3">
    <source>
        <dbReference type="ARBA" id="ARBA00022723"/>
    </source>
</evidence>
<comment type="pathway">
    <text evidence="2">Polyol metabolism; myo-inositol biosynthesis; myo-inositol from D-glucose 6-phosphate: step 2/2.</text>
</comment>
<dbReference type="STRING" id="930129.SAMN05216352_103204"/>
<dbReference type="EMBL" id="FNDU01000003">
    <property type="protein sequence ID" value="SDH88820.1"/>
    <property type="molecule type" value="Genomic_DNA"/>
</dbReference>
<dbReference type="PANTHER" id="PTHR20854">
    <property type="entry name" value="INOSITOL MONOPHOSPHATASE"/>
    <property type="match status" value="1"/>
</dbReference>
<dbReference type="GO" id="GO:0008934">
    <property type="term" value="F:inositol monophosphate 1-phosphatase activity"/>
    <property type="evidence" value="ECO:0007669"/>
    <property type="project" value="TreeGrafter"/>
</dbReference>
<feature type="binding site" evidence="6">
    <location>
        <position position="215"/>
    </location>
    <ligand>
        <name>Mg(2+)</name>
        <dbReference type="ChEBI" id="CHEBI:18420"/>
        <label>1</label>
        <note>catalytic</note>
    </ligand>
</feature>
<evidence type="ECO:0000256" key="5">
    <source>
        <dbReference type="ARBA" id="ARBA00022842"/>
    </source>
</evidence>
<dbReference type="GO" id="GO:0007165">
    <property type="term" value="P:signal transduction"/>
    <property type="evidence" value="ECO:0007669"/>
    <property type="project" value="TreeGrafter"/>
</dbReference>
<gene>
    <name evidence="7" type="ORF">SAMN05216352_103204</name>
</gene>
<feature type="binding site" evidence="6">
    <location>
        <position position="91"/>
    </location>
    <ligand>
        <name>Mg(2+)</name>
        <dbReference type="ChEBI" id="CHEBI:18420"/>
        <label>1</label>
        <note>catalytic</note>
    </ligand>
</feature>
<comment type="cofactor">
    <cofactor evidence="1 6">
        <name>Mg(2+)</name>
        <dbReference type="ChEBI" id="CHEBI:18420"/>
    </cofactor>
</comment>
<organism evidence="7 8">
    <name type="scientific">Alteribacillus bidgolensis</name>
    <dbReference type="NCBI Taxonomy" id="930129"/>
    <lineage>
        <taxon>Bacteria</taxon>
        <taxon>Bacillati</taxon>
        <taxon>Bacillota</taxon>
        <taxon>Bacilli</taxon>
        <taxon>Bacillales</taxon>
        <taxon>Bacillaceae</taxon>
        <taxon>Alteribacillus</taxon>
    </lineage>
</organism>
<dbReference type="PANTHER" id="PTHR20854:SF4">
    <property type="entry name" value="INOSITOL-1-MONOPHOSPHATASE-RELATED"/>
    <property type="match status" value="1"/>
</dbReference>
<dbReference type="Gene3D" id="3.30.540.10">
    <property type="entry name" value="Fructose-1,6-Bisphosphatase, subunit A, domain 1"/>
    <property type="match status" value="1"/>
</dbReference>
<dbReference type="GO" id="GO:0046854">
    <property type="term" value="P:phosphatidylinositol phosphate biosynthetic process"/>
    <property type="evidence" value="ECO:0007669"/>
    <property type="project" value="InterPro"/>
</dbReference>
<keyword evidence="5 6" id="KW-0460">Magnesium</keyword>
<feature type="binding site" evidence="6">
    <location>
        <position position="88"/>
    </location>
    <ligand>
        <name>Mg(2+)</name>
        <dbReference type="ChEBI" id="CHEBI:18420"/>
        <label>1</label>
        <note>catalytic</note>
    </ligand>
</feature>
<reference evidence="7 8" key="1">
    <citation type="submission" date="2016-10" db="EMBL/GenBank/DDBJ databases">
        <authorList>
            <person name="de Groot N.N."/>
        </authorList>
    </citation>
    <scope>NUCLEOTIDE SEQUENCE [LARGE SCALE GENOMIC DNA]</scope>
    <source>
        <strain evidence="8">P4B,CCM 7963,CECT 7998,DSM 25260,IBRC-M 10614,KCTC 13821</strain>
    </source>
</reference>
<dbReference type="SUPFAM" id="SSF56655">
    <property type="entry name" value="Carbohydrate phosphatase"/>
    <property type="match status" value="1"/>
</dbReference>
<dbReference type="Gene3D" id="3.40.190.80">
    <property type="match status" value="1"/>
</dbReference>
<feature type="binding site" evidence="6">
    <location>
        <position position="90"/>
    </location>
    <ligand>
        <name>Mg(2+)</name>
        <dbReference type="ChEBI" id="CHEBI:18420"/>
        <label>2</label>
    </ligand>
</feature>
<feature type="binding site" evidence="6">
    <location>
        <position position="70"/>
    </location>
    <ligand>
        <name>Mg(2+)</name>
        <dbReference type="ChEBI" id="CHEBI:18420"/>
        <label>1</label>
        <note>catalytic</note>
    </ligand>
</feature>
<protein>
    <submittedName>
        <fullName evidence="7">Myo-inositol-1(Or 4)-monophosphatase</fullName>
    </submittedName>
</protein>
<dbReference type="OrthoDB" id="9772456at2"/>
<name>A0A1G8G3G7_9BACI</name>
<dbReference type="GO" id="GO:0006021">
    <property type="term" value="P:inositol biosynthetic process"/>
    <property type="evidence" value="ECO:0007669"/>
    <property type="project" value="UniProtKB-UniPathway"/>
</dbReference>
<evidence type="ECO:0000256" key="1">
    <source>
        <dbReference type="ARBA" id="ARBA00001946"/>
    </source>
</evidence>
<evidence type="ECO:0000256" key="2">
    <source>
        <dbReference type="ARBA" id="ARBA00005152"/>
    </source>
</evidence>
<evidence type="ECO:0000313" key="7">
    <source>
        <dbReference type="EMBL" id="SDH88820.1"/>
    </source>
</evidence>
<dbReference type="InterPro" id="IPR020583">
    <property type="entry name" value="Inositol_monoP_metal-BS"/>
</dbReference>
<dbReference type="Pfam" id="PF00459">
    <property type="entry name" value="Inositol_P"/>
    <property type="match status" value="1"/>
</dbReference>
<accession>A0A1G8G3G7</accession>
<sequence length="269" mass="30184">MNENWVEIKNTALKWIEEAGEMLKDSLHNSLSVNTKSNPNDLVTEMDYKIERYLNDQILHTFPDHNVLGEEEAGADIQSTEGVLWIIDPIDGTTNFVHQKFNFAISVAVVKDGVGQIGIILNVMQDEWFTAIAGEGAYLNGQKLASVTETDLPEAVIGLNGRWLAREKRSGDQSLHTMVRKSRSVRSYGSAAIELAYVACGRLDSYISFRLSPWDYAAGLVMLDEVGIITTDFQKRKPSFLEKSKILAARPGLHDQLLHYVHNHEGFDY</sequence>
<dbReference type="RefSeq" id="WP_091582651.1">
    <property type="nucleotide sequence ID" value="NZ_FNDU01000003.1"/>
</dbReference>
<dbReference type="GO" id="GO:0046872">
    <property type="term" value="F:metal ion binding"/>
    <property type="evidence" value="ECO:0007669"/>
    <property type="project" value="UniProtKB-KW"/>
</dbReference>
<dbReference type="PROSITE" id="PS00629">
    <property type="entry name" value="IMP_1"/>
    <property type="match status" value="1"/>
</dbReference>
<keyword evidence="4" id="KW-0378">Hydrolase</keyword>
<dbReference type="AlphaFoldDB" id="A0A1G8G3G7"/>
<dbReference type="InterPro" id="IPR000760">
    <property type="entry name" value="Inositol_monophosphatase-like"/>
</dbReference>
<dbReference type="PRINTS" id="PR00377">
    <property type="entry name" value="IMPHPHTASES"/>
</dbReference>
<dbReference type="Proteomes" id="UP000199017">
    <property type="component" value="Unassembled WGS sequence"/>
</dbReference>
<dbReference type="UniPathway" id="UPA00823">
    <property type="reaction ID" value="UER00788"/>
</dbReference>
<proteinExistence type="predicted"/>
<evidence type="ECO:0000256" key="4">
    <source>
        <dbReference type="ARBA" id="ARBA00022801"/>
    </source>
</evidence>
<dbReference type="InterPro" id="IPR020552">
    <property type="entry name" value="Inositol_monoPase_Li-sen"/>
</dbReference>
<dbReference type="FunFam" id="3.30.540.10:FF:000003">
    <property type="entry name" value="Inositol-1-monophosphatase"/>
    <property type="match status" value="1"/>
</dbReference>
<keyword evidence="3 6" id="KW-0479">Metal-binding</keyword>
<dbReference type="CDD" id="cd01637">
    <property type="entry name" value="IMPase_like"/>
    <property type="match status" value="1"/>
</dbReference>
<dbReference type="PRINTS" id="PR00378">
    <property type="entry name" value="LIIMPHPHTASE"/>
</dbReference>
<evidence type="ECO:0000313" key="8">
    <source>
        <dbReference type="Proteomes" id="UP000199017"/>
    </source>
</evidence>
<evidence type="ECO:0000256" key="6">
    <source>
        <dbReference type="PIRSR" id="PIRSR600760-2"/>
    </source>
</evidence>
<keyword evidence="8" id="KW-1185">Reference proteome</keyword>